<keyword evidence="1" id="KW-1133">Transmembrane helix</keyword>
<keyword evidence="1" id="KW-0812">Transmembrane</keyword>
<keyword evidence="3" id="KW-1185">Reference proteome</keyword>
<dbReference type="InterPro" id="IPR014535">
    <property type="entry name" value="Hpre_diP_synt_I"/>
</dbReference>
<protein>
    <submittedName>
        <fullName evidence="2">Heptaprenyl diphosphate synthase component I</fullName>
    </submittedName>
</protein>
<evidence type="ECO:0000256" key="1">
    <source>
        <dbReference type="SAM" id="Phobius"/>
    </source>
</evidence>
<comment type="caution">
    <text evidence="2">The sequence shown here is derived from an EMBL/GenBank/DDBJ whole genome shotgun (WGS) entry which is preliminary data.</text>
</comment>
<dbReference type="PIRSF" id="PIRSF027391">
    <property type="entry name" value="Hpre_diP_synt_I"/>
    <property type="match status" value="1"/>
</dbReference>
<proteinExistence type="predicted"/>
<dbReference type="OrthoDB" id="9799095at2"/>
<evidence type="ECO:0000313" key="2">
    <source>
        <dbReference type="EMBL" id="OPJ56366.1"/>
    </source>
</evidence>
<dbReference type="Pfam" id="PF07456">
    <property type="entry name" value="Hpre_diP_synt_I"/>
    <property type="match status" value="1"/>
</dbReference>
<feature type="transmembrane region" description="Helical" evidence="1">
    <location>
        <begin position="135"/>
        <end position="160"/>
    </location>
</feature>
<name>A0A1V4I8T5_9FIRM</name>
<dbReference type="Gene3D" id="1.10.1760.20">
    <property type="match status" value="1"/>
</dbReference>
<feature type="transmembrane region" description="Helical" evidence="1">
    <location>
        <begin position="79"/>
        <end position="97"/>
    </location>
</feature>
<evidence type="ECO:0000313" key="3">
    <source>
        <dbReference type="Proteomes" id="UP000190140"/>
    </source>
</evidence>
<accession>A0A1V4I8T5</accession>
<dbReference type="EMBL" id="MZGW01000002">
    <property type="protein sequence ID" value="OPJ56366.1"/>
    <property type="molecule type" value="Genomic_DNA"/>
</dbReference>
<dbReference type="STRING" id="29349.CLOTH_07700"/>
<dbReference type="AlphaFoldDB" id="A0A1V4I8T5"/>
<dbReference type="RefSeq" id="WP_079411401.1">
    <property type="nucleotide sequence ID" value="NZ_MZGW01000002.1"/>
</dbReference>
<reference evidence="2 3" key="1">
    <citation type="submission" date="2017-03" db="EMBL/GenBank/DDBJ databases">
        <title>Genome sequence of Clostridium thermoalcaliphilum DSM 7309.</title>
        <authorList>
            <person name="Poehlein A."/>
            <person name="Daniel R."/>
        </authorList>
    </citation>
    <scope>NUCLEOTIDE SEQUENCE [LARGE SCALE GENOMIC DNA]</scope>
    <source>
        <strain evidence="2 3">DSM 7309</strain>
    </source>
</reference>
<sequence length="171" mass="18537">MSKTRKLVIIAIFVSQAMALHIIESSIPNPLIAISPGAKLGLSNIITLTSLKIFGFKESLLILVLRIALSTLWGSMSSFLFSLVGGVLSLVAMATLLKLLKERLSIIGVSIVGAIFHNIGQLLVASIVIQNINIFIYLPVLLLSSIPTGLFIGIVCKFLVKTYKYSMKMFS</sequence>
<organism evidence="2 3">
    <name type="scientific">Alkalithermobacter paradoxus</name>
    <dbReference type="NCBI Taxonomy" id="29349"/>
    <lineage>
        <taxon>Bacteria</taxon>
        <taxon>Bacillati</taxon>
        <taxon>Bacillota</taxon>
        <taxon>Clostridia</taxon>
        <taxon>Peptostreptococcales</taxon>
        <taxon>Tepidibacteraceae</taxon>
        <taxon>Alkalithermobacter</taxon>
    </lineage>
</organism>
<dbReference type="InterPro" id="IPR010898">
    <property type="entry name" value="Hpre_diP_synth_I"/>
</dbReference>
<feature type="transmembrane region" description="Helical" evidence="1">
    <location>
        <begin position="104"/>
        <end position="129"/>
    </location>
</feature>
<dbReference type="Proteomes" id="UP000190140">
    <property type="component" value="Unassembled WGS sequence"/>
</dbReference>
<gene>
    <name evidence="2" type="ORF">CLOTH_07700</name>
</gene>
<keyword evidence="1" id="KW-0472">Membrane</keyword>